<organism evidence="4 5">
    <name type="scientific">Actinoplanes xinjiangensis</name>
    <dbReference type="NCBI Taxonomy" id="512350"/>
    <lineage>
        <taxon>Bacteria</taxon>
        <taxon>Bacillati</taxon>
        <taxon>Actinomycetota</taxon>
        <taxon>Actinomycetes</taxon>
        <taxon>Micromonosporales</taxon>
        <taxon>Micromonosporaceae</taxon>
        <taxon>Actinoplanes</taxon>
    </lineage>
</organism>
<evidence type="ECO:0000259" key="3">
    <source>
        <dbReference type="SMART" id="SM00974"/>
    </source>
</evidence>
<keyword evidence="5" id="KW-1185">Reference proteome</keyword>
<evidence type="ECO:0000256" key="1">
    <source>
        <dbReference type="SAM" id="Coils"/>
    </source>
</evidence>
<feature type="compositionally biased region" description="Low complexity" evidence="2">
    <location>
        <begin position="26"/>
        <end position="37"/>
    </location>
</feature>
<evidence type="ECO:0000313" key="4">
    <source>
        <dbReference type="EMBL" id="PWK47684.1"/>
    </source>
</evidence>
<dbReference type="SMART" id="SM00974">
    <property type="entry name" value="T5orf172"/>
    <property type="match status" value="1"/>
</dbReference>
<feature type="coiled-coil region" evidence="1">
    <location>
        <begin position="80"/>
        <end position="144"/>
    </location>
</feature>
<dbReference type="InterPro" id="IPR025280">
    <property type="entry name" value="SNIPE"/>
</dbReference>
<dbReference type="EMBL" id="QGGR01000007">
    <property type="protein sequence ID" value="PWK47684.1"/>
    <property type="molecule type" value="Genomic_DNA"/>
</dbReference>
<gene>
    <name evidence="4" type="ORF">BC793_107294</name>
</gene>
<feature type="compositionally biased region" description="Pro residues" evidence="2">
    <location>
        <begin position="44"/>
        <end position="69"/>
    </location>
</feature>
<feature type="compositionally biased region" description="Pro residues" evidence="2">
    <location>
        <begin position="9"/>
        <end position="18"/>
    </location>
</feature>
<reference evidence="4 5" key="1">
    <citation type="submission" date="2018-05" db="EMBL/GenBank/DDBJ databases">
        <title>Genomic Encyclopedia of Archaeal and Bacterial Type Strains, Phase II (KMG-II): from individual species to whole genera.</title>
        <authorList>
            <person name="Goeker M."/>
        </authorList>
    </citation>
    <scope>NUCLEOTIDE SEQUENCE [LARGE SCALE GENOMIC DNA]</scope>
    <source>
        <strain evidence="4 5">DSM 45184</strain>
    </source>
</reference>
<proteinExistence type="predicted"/>
<dbReference type="AlphaFoldDB" id="A0A316FFU2"/>
<dbReference type="Proteomes" id="UP000245697">
    <property type="component" value="Unassembled WGS sequence"/>
</dbReference>
<sequence length="515" mass="57344">MAYRFNTPPNWPDPPAGWTPPDGWKPDPAWGPAPAGWQFWIPDVPAPPPYSPPPVAEHTPAPPQAPPDPGIGFFGARGKARELAGEVEQLKAELSELRADMQRLGVLSAVELERHRERVRQETAEEAARSSARLAEQVAQAQARIGESARQESEANVRLALARQQIVVTEETALLQEAGVYQYQHPLSDAVAYQVALAGVQNRIKSMAKADGGAVQAAQGWTVNGSEAQGRAMIRDFSKLMLRAYNAEADNLVRGLKPYKLDSAVERLGKVATTIARLGKTMDIRINEAYHRTRVQELQLTADYVQKVAEEKEREREEKTRLREERKVQQEIERERARLDKERAHYLNALAALQSKGDVDGAAQLQQRLAQIDTAIQDVDYRAANIRAGYVYVISNIGAFGESMIKVGLTRRLDPMDRVRELSDASVPFNFDVHALFFSENAVGIEAAMHTRLADKRVNRVNQRREFFYATPGEARALLADLTGNLLHYEETPEALEFRQSLTHAQRQEPVAAGG</sequence>
<accession>A0A316FFU2</accession>
<name>A0A316FFU2_9ACTN</name>
<keyword evidence="1" id="KW-0175">Coiled coil</keyword>
<dbReference type="Pfam" id="PF13455">
    <property type="entry name" value="MUG113"/>
    <property type="match status" value="1"/>
</dbReference>
<dbReference type="InterPro" id="IPR018306">
    <property type="entry name" value="Phage_T5_Orf172_DNA-bd"/>
</dbReference>
<dbReference type="Pfam" id="PF13250">
    <property type="entry name" value="SNIPE"/>
    <property type="match status" value="1"/>
</dbReference>
<feature type="domain" description="Bacteriophage T5 Orf172 DNA-binding" evidence="3">
    <location>
        <begin position="399"/>
        <end position="482"/>
    </location>
</feature>
<feature type="coiled-coil region" evidence="1">
    <location>
        <begin position="295"/>
        <end position="356"/>
    </location>
</feature>
<comment type="caution">
    <text evidence="4">The sequence shown here is derived from an EMBL/GenBank/DDBJ whole genome shotgun (WGS) entry which is preliminary data.</text>
</comment>
<evidence type="ECO:0000313" key="5">
    <source>
        <dbReference type="Proteomes" id="UP000245697"/>
    </source>
</evidence>
<protein>
    <submittedName>
        <fullName evidence="4">T5orf172 domain-containing protein</fullName>
    </submittedName>
</protein>
<feature type="region of interest" description="Disordered" evidence="2">
    <location>
        <begin position="1"/>
        <end position="71"/>
    </location>
</feature>
<evidence type="ECO:0000256" key="2">
    <source>
        <dbReference type="SAM" id="MobiDB-lite"/>
    </source>
</evidence>